<dbReference type="InterPro" id="IPR036390">
    <property type="entry name" value="WH_DNA-bd_sf"/>
</dbReference>
<dbReference type="FunFam" id="1.10.10.10:FF:000001">
    <property type="entry name" value="LysR family transcriptional regulator"/>
    <property type="match status" value="1"/>
</dbReference>
<dbReference type="Proteomes" id="UP000243542">
    <property type="component" value="Unassembled WGS sequence"/>
</dbReference>
<dbReference type="Pfam" id="PF03466">
    <property type="entry name" value="LysR_substrate"/>
    <property type="match status" value="1"/>
</dbReference>
<dbReference type="Pfam" id="PF00126">
    <property type="entry name" value="HTH_1"/>
    <property type="match status" value="1"/>
</dbReference>
<protein>
    <submittedName>
        <fullName evidence="6">DNA-binding transcriptional LysR family regulator</fullName>
    </submittedName>
</protein>
<evidence type="ECO:0000256" key="3">
    <source>
        <dbReference type="ARBA" id="ARBA00023125"/>
    </source>
</evidence>
<dbReference type="PROSITE" id="PS50931">
    <property type="entry name" value="HTH_LYSR"/>
    <property type="match status" value="1"/>
</dbReference>
<dbReference type="InterPro" id="IPR000847">
    <property type="entry name" value="LysR_HTH_N"/>
</dbReference>
<proteinExistence type="inferred from homology"/>
<sequence>MELRQVEHFLAVVRHRNFTRAAREVHVVQSALSASIRKLEADLGAELFDRTTRRVTLTPAGEALLPPARRMIADAEAARGEIAAVAGLARGQVSIGTIQTLTAVDLPALLGQFRGRYPAIRIHVREGTNPTLTAAVLAGELDLSYVVSSDPLPDDLVAFARWDQRLVLLTHPGHRLAARRRIRLAELAGEPFVDFTGSALEDLVDRAFTGAGIRREQVCEASHVPLLVALVAAGLGSTVLPEAVAEQSGLPFARIVEPALGRTIHLVGRTAEITNPAARALLSHLLA</sequence>
<dbReference type="InterPro" id="IPR005119">
    <property type="entry name" value="LysR_subst-bd"/>
</dbReference>
<evidence type="ECO:0000256" key="4">
    <source>
        <dbReference type="ARBA" id="ARBA00023163"/>
    </source>
</evidence>
<dbReference type="Gene3D" id="3.40.190.290">
    <property type="match status" value="1"/>
</dbReference>
<gene>
    <name evidence="6" type="ORF">ATK36_4776</name>
</gene>
<keyword evidence="4" id="KW-0804">Transcription</keyword>
<dbReference type="AlphaFoldDB" id="A0A2A9FFS2"/>
<name>A0A2A9FFS2_9PSEU</name>
<dbReference type="InterPro" id="IPR036388">
    <property type="entry name" value="WH-like_DNA-bd_sf"/>
</dbReference>
<dbReference type="PRINTS" id="PR00039">
    <property type="entry name" value="HTHLYSR"/>
</dbReference>
<keyword evidence="7" id="KW-1185">Reference proteome</keyword>
<dbReference type="SUPFAM" id="SSF46785">
    <property type="entry name" value="Winged helix' DNA-binding domain"/>
    <property type="match status" value="1"/>
</dbReference>
<feature type="domain" description="HTH lysR-type" evidence="5">
    <location>
        <begin position="1"/>
        <end position="58"/>
    </location>
</feature>
<dbReference type="GO" id="GO:0003677">
    <property type="term" value="F:DNA binding"/>
    <property type="evidence" value="ECO:0007669"/>
    <property type="project" value="UniProtKB-KW"/>
</dbReference>
<dbReference type="InterPro" id="IPR050950">
    <property type="entry name" value="HTH-type_LysR_regulators"/>
</dbReference>
<dbReference type="GO" id="GO:0003700">
    <property type="term" value="F:DNA-binding transcription factor activity"/>
    <property type="evidence" value="ECO:0007669"/>
    <property type="project" value="InterPro"/>
</dbReference>
<evidence type="ECO:0000259" key="5">
    <source>
        <dbReference type="PROSITE" id="PS50931"/>
    </source>
</evidence>
<comment type="similarity">
    <text evidence="1">Belongs to the LysR transcriptional regulatory family.</text>
</comment>
<comment type="caution">
    <text evidence="6">The sequence shown here is derived from an EMBL/GenBank/DDBJ whole genome shotgun (WGS) entry which is preliminary data.</text>
</comment>
<keyword evidence="2" id="KW-0805">Transcription regulation</keyword>
<dbReference type="SUPFAM" id="SSF53850">
    <property type="entry name" value="Periplasmic binding protein-like II"/>
    <property type="match status" value="1"/>
</dbReference>
<evidence type="ECO:0000313" key="6">
    <source>
        <dbReference type="EMBL" id="PFG49616.1"/>
    </source>
</evidence>
<organism evidence="6 7">
    <name type="scientific">Amycolatopsis sulphurea</name>
    <dbReference type="NCBI Taxonomy" id="76022"/>
    <lineage>
        <taxon>Bacteria</taxon>
        <taxon>Bacillati</taxon>
        <taxon>Actinomycetota</taxon>
        <taxon>Actinomycetes</taxon>
        <taxon>Pseudonocardiales</taxon>
        <taxon>Pseudonocardiaceae</taxon>
        <taxon>Amycolatopsis</taxon>
    </lineage>
</organism>
<dbReference type="GO" id="GO:0005829">
    <property type="term" value="C:cytosol"/>
    <property type="evidence" value="ECO:0007669"/>
    <property type="project" value="TreeGrafter"/>
</dbReference>
<keyword evidence="3 6" id="KW-0238">DNA-binding</keyword>
<dbReference type="RefSeq" id="WP_098513476.1">
    <property type="nucleotide sequence ID" value="NZ_JBIAKZ010000004.1"/>
</dbReference>
<dbReference type="Gene3D" id="1.10.10.10">
    <property type="entry name" value="Winged helix-like DNA-binding domain superfamily/Winged helix DNA-binding domain"/>
    <property type="match status" value="1"/>
</dbReference>
<reference evidence="6 7" key="1">
    <citation type="submission" date="2017-10" db="EMBL/GenBank/DDBJ databases">
        <title>Sequencing the genomes of 1000 actinobacteria strains.</title>
        <authorList>
            <person name="Klenk H.-P."/>
        </authorList>
    </citation>
    <scope>NUCLEOTIDE SEQUENCE [LARGE SCALE GENOMIC DNA]</scope>
    <source>
        <strain evidence="6 7">DSM 46092</strain>
    </source>
</reference>
<evidence type="ECO:0000256" key="1">
    <source>
        <dbReference type="ARBA" id="ARBA00009437"/>
    </source>
</evidence>
<evidence type="ECO:0000256" key="2">
    <source>
        <dbReference type="ARBA" id="ARBA00023015"/>
    </source>
</evidence>
<accession>A0A2A9FFS2</accession>
<dbReference type="PANTHER" id="PTHR30419">
    <property type="entry name" value="HTH-TYPE TRANSCRIPTIONAL REGULATOR YBHD"/>
    <property type="match status" value="1"/>
</dbReference>
<dbReference type="EMBL" id="PDJK01000002">
    <property type="protein sequence ID" value="PFG49616.1"/>
    <property type="molecule type" value="Genomic_DNA"/>
</dbReference>
<evidence type="ECO:0000313" key="7">
    <source>
        <dbReference type="Proteomes" id="UP000243542"/>
    </source>
</evidence>